<gene>
    <name evidence="2" type="ORF">BN85312500</name>
</gene>
<evidence type="ECO:0000313" key="3">
    <source>
        <dbReference type="Proteomes" id="UP000032737"/>
    </source>
</evidence>
<feature type="domain" description="YvlB/LiaX N-terminal" evidence="1">
    <location>
        <begin position="3"/>
        <end position="33"/>
    </location>
</feature>
<accession>U4KPJ6</accession>
<dbReference type="OrthoDB" id="9808584at2"/>
<organism evidence="2 3">
    <name type="scientific">Acholeplasma brassicae</name>
    <dbReference type="NCBI Taxonomy" id="61635"/>
    <lineage>
        <taxon>Bacteria</taxon>
        <taxon>Bacillati</taxon>
        <taxon>Mycoplasmatota</taxon>
        <taxon>Mollicutes</taxon>
        <taxon>Acholeplasmatales</taxon>
        <taxon>Acholeplasmataceae</taxon>
        <taxon>Acholeplasma</taxon>
    </lineage>
</organism>
<name>U4KPJ6_9MOLU</name>
<evidence type="ECO:0000313" key="2">
    <source>
        <dbReference type="EMBL" id="CCV66271.1"/>
    </source>
</evidence>
<dbReference type="EMBL" id="FO681348">
    <property type="protein sequence ID" value="CCV66271.1"/>
    <property type="molecule type" value="Genomic_DNA"/>
</dbReference>
<dbReference type="HOGENOM" id="CLU_132548_2_0_14"/>
<dbReference type="AlphaFoldDB" id="U4KPJ6"/>
<proteinExistence type="predicted"/>
<dbReference type="Proteomes" id="UP000032737">
    <property type="component" value="Chromosome"/>
</dbReference>
<reference evidence="2 3" key="1">
    <citation type="journal article" date="2013" name="J. Mol. Microbiol. Biotechnol.">
        <title>Analysis of the Complete Genomes of Acholeplasma brassicae , A. palmae and A. laidlawii and Their Comparison to the Obligate Parasites from ' Candidatus Phytoplasma'.</title>
        <authorList>
            <person name="Kube M."/>
            <person name="Siewert C."/>
            <person name="Migdoll A.M."/>
            <person name="Duduk B."/>
            <person name="Holz S."/>
            <person name="Rabus R."/>
            <person name="Seemuller E."/>
            <person name="Mitrovic J."/>
            <person name="Muller I."/>
            <person name="Buttner C."/>
            <person name="Reinhardt R."/>
        </authorList>
    </citation>
    <scope>NUCLEOTIDE SEQUENCE [LARGE SCALE GENOMIC DNA]</scope>
    <source>
        <strain evidence="3">0502</strain>
    </source>
</reference>
<protein>
    <recommendedName>
        <fullName evidence="1">YvlB/LiaX N-terminal domain-containing protein</fullName>
    </recommendedName>
</protein>
<evidence type="ECO:0000259" key="1">
    <source>
        <dbReference type="Pfam" id="PF22746"/>
    </source>
</evidence>
<dbReference type="InterPro" id="IPR053959">
    <property type="entry name" value="YvlB/LiaX_N"/>
</dbReference>
<dbReference type="Pfam" id="PF22746">
    <property type="entry name" value="SHOCT-like_DUF2089-C"/>
    <property type="match status" value="1"/>
</dbReference>
<keyword evidence="3" id="KW-1185">Reference proteome</keyword>
<dbReference type="KEGG" id="abra:BN85312500"/>
<sequence>MSEKLRILEMVKDGIISIEEADRLLRALDQSKEKDNSVEVIVPKYKVDPKNLSLKIRILSADGDKVNVNLPLKFAKAAFKSGSFKMSGVDQDIMNQIDIDQIIQMAEEGQLGELVDITSADGDIVKIVVE</sequence>
<dbReference type="STRING" id="61635.BN85312500"/>
<dbReference type="RefSeq" id="WP_030005131.1">
    <property type="nucleotide sequence ID" value="NC_022549.1"/>
</dbReference>